<dbReference type="OrthoDB" id="5498344at2"/>
<dbReference type="NCBIfam" id="TIGR01240">
    <property type="entry name" value="mevDPdecarb"/>
    <property type="match status" value="1"/>
</dbReference>
<evidence type="ECO:0000256" key="4">
    <source>
        <dbReference type="ARBA" id="ARBA00022741"/>
    </source>
</evidence>
<protein>
    <recommendedName>
        <fullName evidence="2">diphosphomevalonate decarboxylase</fullName>
        <ecNumber evidence="2">4.1.1.33</ecNumber>
    </recommendedName>
</protein>
<reference evidence="10 11" key="1">
    <citation type="journal article" date="2014" name="Genome Announc.">
        <title>Draft Genome Sequence of Cytophaga fermentans JCM 21142T, a Facultative Anaerobe Isolated from Marine Mud.</title>
        <authorList>
            <person name="Starns D."/>
            <person name="Oshima K."/>
            <person name="Suda W."/>
            <person name="Iino T."/>
            <person name="Yuki M."/>
            <person name="Inoue J."/>
            <person name="Kitamura K."/>
            <person name="Iida T."/>
            <person name="Darby A."/>
            <person name="Hattori M."/>
            <person name="Ohkuma M."/>
        </authorList>
    </citation>
    <scope>NUCLEOTIDE SEQUENCE [LARGE SCALE GENOMIC DNA]</scope>
    <source>
        <strain evidence="10 11">JCM 21142</strain>
    </source>
</reference>
<evidence type="ECO:0000256" key="7">
    <source>
        <dbReference type="ARBA" id="ARBA00023239"/>
    </source>
</evidence>
<dbReference type="Proteomes" id="UP000019402">
    <property type="component" value="Unassembled WGS sequence"/>
</dbReference>
<dbReference type="STRING" id="869213.GCA_000517085_00110"/>
<dbReference type="InterPro" id="IPR005935">
    <property type="entry name" value="Mev_decarb"/>
</dbReference>
<comment type="similarity">
    <text evidence="1">Belongs to the diphosphomevalonate decarboxylase family.</text>
</comment>
<feature type="domain" description="Mvd1 C-terminal" evidence="8">
    <location>
        <begin position="201"/>
        <end position="329"/>
    </location>
</feature>
<evidence type="ECO:0000256" key="1">
    <source>
        <dbReference type="ARBA" id="ARBA00008831"/>
    </source>
</evidence>
<dbReference type="EC" id="4.1.1.33" evidence="2"/>
<evidence type="ECO:0000256" key="5">
    <source>
        <dbReference type="ARBA" id="ARBA00022840"/>
    </source>
</evidence>
<evidence type="ECO:0000256" key="3">
    <source>
        <dbReference type="ARBA" id="ARBA00022516"/>
    </source>
</evidence>
<dbReference type="InterPro" id="IPR029765">
    <property type="entry name" value="Mev_diP_decarb"/>
</dbReference>
<accession>W7Y4S2</accession>
<dbReference type="PANTHER" id="PTHR10977">
    <property type="entry name" value="DIPHOSPHOMEVALONATE DECARBOXYLASE"/>
    <property type="match status" value="1"/>
</dbReference>
<dbReference type="EMBL" id="BAMD01000017">
    <property type="protein sequence ID" value="GAF03082.1"/>
    <property type="molecule type" value="Genomic_DNA"/>
</dbReference>
<proteinExistence type="inferred from homology"/>
<evidence type="ECO:0000259" key="9">
    <source>
        <dbReference type="Pfam" id="PF22700"/>
    </source>
</evidence>
<keyword evidence="5" id="KW-0067">ATP-binding</keyword>
<feature type="domain" description="Diphosphomevalonate decarboxylase-like N-terminal" evidence="9">
    <location>
        <begin position="20"/>
        <end position="179"/>
    </location>
</feature>
<dbReference type="eggNOG" id="COG3407">
    <property type="taxonomic scope" value="Bacteria"/>
</dbReference>
<dbReference type="GO" id="GO:0004163">
    <property type="term" value="F:diphosphomevalonate decarboxylase activity"/>
    <property type="evidence" value="ECO:0007669"/>
    <property type="project" value="UniProtKB-EC"/>
</dbReference>
<dbReference type="InterPro" id="IPR020568">
    <property type="entry name" value="Ribosomal_Su5_D2-typ_SF"/>
</dbReference>
<dbReference type="Gene3D" id="3.30.230.10">
    <property type="match status" value="1"/>
</dbReference>
<evidence type="ECO:0000313" key="10">
    <source>
        <dbReference type="EMBL" id="GAF03082.1"/>
    </source>
</evidence>
<sequence>MTITEKQDLSEGSKIHVTSPSNIAIVKYWGKTGMQIPLNPSVSFSLKHSITDTSISYTFHPGQENISFRLIFAGKENTTFKKKTEVFFKRILQIFPWLVNFHLNIESKNTFPHSSGIASSASSYAALAICLSKIHQQITGQQLSEQQISNVARLGSGSACRSIYGGWNSWGKSKLKQSSNMHAIHLQDNIHPSFTNIQDSILIVSEDQKKVSSTLGHQLMEGHPYREGRIQQANEHTNKLFTILKTGDWNAFVTLAETEALSLHALMMSSTPNYTLLLPNSLNIVQQIRIFREQNNIPVCFTIDAGPNIHVLYPAANKKQVQEFIHNNLMSYCVQGNLIHDELGDGPAEIL</sequence>
<organism evidence="10 11">
    <name type="scientific">Saccharicrinis fermentans DSM 9555 = JCM 21142</name>
    <dbReference type="NCBI Taxonomy" id="869213"/>
    <lineage>
        <taxon>Bacteria</taxon>
        <taxon>Pseudomonadati</taxon>
        <taxon>Bacteroidota</taxon>
        <taxon>Bacteroidia</taxon>
        <taxon>Marinilabiliales</taxon>
        <taxon>Marinilabiliaceae</taxon>
        <taxon>Saccharicrinis</taxon>
    </lineage>
</organism>
<dbReference type="SUPFAM" id="SSF55060">
    <property type="entry name" value="GHMP Kinase, C-terminal domain"/>
    <property type="match status" value="1"/>
</dbReference>
<keyword evidence="3" id="KW-0444">Lipid biosynthesis</keyword>
<dbReference type="RefSeq" id="WP_044212688.1">
    <property type="nucleotide sequence ID" value="NZ_BAMD01000017.1"/>
</dbReference>
<dbReference type="PIRSF" id="PIRSF015950">
    <property type="entry name" value="Mev_P_decrbx"/>
    <property type="match status" value="1"/>
</dbReference>
<evidence type="ECO:0000313" key="11">
    <source>
        <dbReference type="Proteomes" id="UP000019402"/>
    </source>
</evidence>
<evidence type="ECO:0000259" key="8">
    <source>
        <dbReference type="Pfam" id="PF18376"/>
    </source>
</evidence>
<dbReference type="SUPFAM" id="SSF54211">
    <property type="entry name" value="Ribosomal protein S5 domain 2-like"/>
    <property type="match status" value="1"/>
</dbReference>
<keyword evidence="4" id="KW-0547">Nucleotide-binding</keyword>
<keyword evidence="7" id="KW-0456">Lyase</keyword>
<dbReference type="GO" id="GO:0005829">
    <property type="term" value="C:cytosol"/>
    <property type="evidence" value="ECO:0007669"/>
    <property type="project" value="InterPro"/>
</dbReference>
<keyword evidence="11" id="KW-1185">Reference proteome</keyword>
<keyword evidence="6" id="KW-0443">Lipid metabolism</keyword>
<dbReference type="InterPro" id="IPR041431">
    <property type="entry name" value="Mvd1_C"/>
</dbReference>
<dbReference type="InterPro" id="IPR014721">
    <property type="entry name" value="Ribsml_uS5_D2-typ_fold_subgr"/>
</dbReference>
<dbReference type="Gene3D" id="3.30.70.890">
    <property type="entry name" value="GHMP kinase, C-terminal domain"/>
    <property type="match status" value="1"/>
</dbReference>
<dbReference type="PANTHER" id="PTHR10977:SF3">
    <property type="entry name" value="DIPHOSPHOMEVALONATE DECARBOXYLASE"/>
    <property type="match status" value="1"/>
</dbReference>
<dbReference type="GO" id="GO:0005524">
    <property type="term" value="F:ATP binding"/>
    <property type="evidence" value="ECO:0007669"/>
    <property type="project" value="UniProtKB-KW"/>
</dbReference>
<dbReference type="Pfam" id="PF18376">
    <property type="entry name" value="MDD_C"/>
    <property type="match status" value="1"/>
</dbReference>
<dbReference type="AlphaFoldDB" id="W7Y4S2"/>
<evidence type="ECO:0000256" key="6">
    <source>
        <dbReference type="ARBA" id="ARBA00023098"/>
    </source>
</evidence>
<comment type="caution">
    <text evidence="10">The sequence shown here is derived from an EMBL/GenBank/DDBJ whole genome shotgun (WGS) entry which is preliminary data.</text>
</comment>
<gene>
    <name evidence="10" type="ORF">JCM21142_41740</name>
</gene>
<name>W7Y4S2_9BACT</name>
<dbReference type="InterPro" id="IPR036554">
    <property type="entry name" value="GHMP_kinase_C_sf"/>
</dbReference>
<dbReference type="InterPro" id="IPR053859">
    <property type="entry name" value="MVD-like_N"/>
</dbReference>
<dbReference type="GO" id="GO:0019287">
    <property type="term" value="P:isopentenyl diphosphate biosynthetic process, mevalonate pathway"/>
    <property type="evidence" value="ECO:0007669"/>
    <property type="project" value="InterPro"/>
</dbReference>
<evidence type="ECO:0000256" key="2">
    <source>
        <dbReference type="ARBA" id="ARBA00012296"/>
    </source>
</evidence>
<dbReference type="Pfam" id="PF22700">
    <property type="entry name" value="MVD-like_N"/>
    <property type="match status" value="1"/>
</dbReference>